<feature type="transmembrane region" description="Helical" evidence="9">
    <location>
        <begin position="313"/>
        <end position="336"/>
    </location>
</feature>
<reference evidence="11" key="1">
    <citation type="submission" date="2020-08" db="EMBL/GenBank/DDBJ databases">
        <title>Genome public.</title>
        <authorList>
            <person name="Liu C."/>
            <person name="Sun Q."/>
        </authorList>
    </citation>
    <scope>NUCLEOTIDE SEQUENCE</scope>
    <source>
        <strain evidence="11">BX21</strain>
    </source>
</reference>
<name>A0A926IFV9_9FIRM</name>
<keyword evidence="4" id="KW-0762">Sugar transport</keyword>
<dbReference type="Proteomes" id="UP000601171">
    <property type="component" value="Unassembled WGS sequence"/>
</dbReference>
<evidence type="ECO:0000256" key="5">
    <source>
        <dbReference type="ARBA" id="ARBA00022683"/>
    </source>
</evidence>
<dbReference type="Pfam" id="PF03611">
    <property type="entry name" value="EIIC-GAT"/>
    <property type="match status" value="1"/>
</dbReference>
<evidence type="ECO:0000256" key="9">
    <source>
        <dbReference type="SAM" id="Phobius"/>
    </source>
</evidence>
<feature type="domain" description="PTS EIIC type-2" evidence="10">
    <location>
        <begin position="44"/>
        <end position="427"/>
    </location>
</feature>
<feature type="transmembrane region" description="Helical" evidence="9">
    <location>
        <begin position="221"/>
        <end position="246"/>
    </location>
</feature>
<feature type="transmembrane region" description="Helical" evidence="9">
    <location>
        <begin position="94"/>
        <end position="116"/>
    </location>
</feature>
<organism evidence="11 12">
    <name type="scientific">Paratissierella segnis</name>
    <dbReference type="NCBI Taxonomy" id="2763679"/>
    <lineage>
        <taxon>Bacteria</taxon>
        <taxon>Bacillati</taxon>
        <taxon>Bacillota</taxon>
        <taxon>Tissierellia</taxon>
        <taxon>Tissierellales</taxon>
        <taxon>Tissierellaceae</taxon>
        <taxon>Paratissierella</taxon>
    </lineage>
</organism>
<evidence type="ECO:0000256" key="3">
    <source>
        <dbReference type="ARBA" id="ARBA00022475"/>
    </source>
</evidence>
<dbReference type="GO" id="GO:0015577">
    <property type="term" value="F:galactitol transmembrane transporter activity"/>
    <property type="evidence" value="ECO:0007669"/>
    <property type="project" value="InterPro"/>
</dbReference>
<dbReference type="PANTHER" id="PTHR37324:SF2">
    <property type="entry name" value="PTS SYSTEM GALACTITOL-SPECIFIC EIIC COMPONENT"/>
    <property type="match status" value="1"/>
</dbReference>
<dbReference type="PROSITE" id="PS51104">
    <property type="entry name" value="PTS_EIIC_TYPE_2"/>
    <property type="match status" value="1"/>
</dbReference>
<dbReference type="InterPro" id="IPR013853">
    <property type="entry name" value="EIIC-GAT"/>
</dbReference>
<feature type="transmembrane region" description="Helical" evidence="9">
    <location>
        <begin position="356"/>
        <end position="381"/>
    </location>
</feature>
<keyword evidence="5" id="KW-0598">Phosphotransferase system</keyword>
<feature type="transmembrane region" description="Helical" evidence="9">
    <location>
        <begin position="12"/>
        <end position="31"/>
    </location>
</feature>
<dbReference type="GO" id="GO:0009401">
    <property type="term" value="P:phosphoenolpyruvate-dependent sugar phosphotransferase system"/>
    <property type="evidence" value="ECO:0007669"/>
    <property type="project" value="UniProtKB-KW"/>
</dbReference>
<dbReference type="EMBL" id="JACRTG010000029">
    <property type="protein sequence ID" value="MBC8588927.1"/>
    <property type="molecule type" value="Genomic_DNA"/>
</dbReference>
<evidence type="ECO:0000256" key="7">
    <source>
        <dbReference type="ARBA" id="ARBA00022989"/>
    </source>
</evidence>
<keyword evidence="12" id="KW-1185">Reference proteome</keyword>
<evidence type="ECO:0000313" key="11">
    <source>
        <dbReference type="EMBL" id="MBC8588927.1"/>
    </source>
</evidence>
<evidence type="ECO:0000259" key="10">
    <source>
        <dbReference type="PROSITE" id="PS51104"/>
    </source>
</evidence>
<dbReference type="AlphaFoldDB" id="A0A926IFV9"/>
<feature type="transmembrane region" description="Helical" evidence="9">
    <location>
        <begin position="266"/>
        <end position="285"/>
    </location>
</feature>
<evidence type="ECO:0000256" key="8">
    <source>
        <dbReference type="ARBA" id="ARBA00023136"/>
    </source>
</evidence>
<feature type="transmembrane region" description="Helical" evidence="9">
    <location>
        <begin position="38"/>
        <end position="56"/>
    </location>
</feature>
<evidence type="ECO:0000256" key="2">
    <source>
        <dbReference type="ARBA" id="ARBA00022448"/>
    </source>
</evidence>
<dbReference type="RefSeq" id="WP_262430385.1">
    <property type="nucleotide sequence ID" value="NZ_JACRTG010000029.1"/>
</dbReference>
<evidence type="ECO:0000256" key="4">
    <source>
        <dbReference type="ARBA" id="ARBA00022597"/>
    </source>
</evidence>
<sequence>MQILSNVVRYIISLPPAVFIGIVMGVLCLVFGGGIKNALRSACLFSVGMTGINLIMSYCVGEMQSIATALSTRLGIELSMIDGGYGSGGSGGSWMFPGAIPALCIMLVINIVFILLKWTDTMWTDVHNTWHGIYIGLLIYALTGSVLYGTIVAIITLVIMLKLGDLTAPTFQEFNGTPNIAVYATSATIPAIFTFFVMKVINKIPRLKDLKADAESIQDRFGIFGEIMVIGMLLGIILGILAGYNFKNIMMTGVVMSATMTLFPKMAALICEGIVPVTTSVIGFMNKHFSGRKLNVAVDPAMLLGDPSVMASFVILVPISIVMAMVTPGIAFIPIASLAGMPYWIGGVVPYTKGNVVHTVICMSLYIFLASLVATQLGPIVTEAARLTGRMTEAIASGITIVSWDEGGSFIGYAFVKLFKLLGLSVL</sequence>
<feature type="transmembrane region" description="Helical" evidence="9">
    <location>
        <begin position="180"/>
        <end position="201"/>
    </location>
</feature>
<evidence type="ECO:0000256" key="6">
    <source>
        <dbReference type="ARBA" id="ARBA00022692"/>
    </source>
</evidence>
<dbReference type="PANTHER" id="PTHR37324">
    <property type="entry name" value="PTS SYSTEM GALACTITOL-SPECIFIC EIIC COMPONENT"/>
    <property type="match status" value="1"/>
</dbReference>
<keyword evidence="6 9" id="KW-0812">Transmembrane</keyword>
<protein>
    <recommendedName>
        <fullName evidence="10">PTS EIIC type-2 domain-containing protein</fullName>
    </recommendedName>
</protein>
<comment type="caution">
    <text evidence="11">The sequence shown here is derived from an EMBL/GenBank/DDBJ whole genome shotgun (WGS) entry which is preliminary data.</text>
</comment>
<dbReference type="GO" id="GO:0005886">
    <property type="term" value="C:plasma membrane"/>
    <property type="evidence" value="ECO:0007669"/>
    <property type="project" value="UniProtKB-SubCell"/>
</dbReference>
<keyword evidence="3" id="KW-1003">Cell membrane</keyword>
<keyword evidence="7 9" id="KW-1133">Transmembrane helix</keyword>
<dbReference type="InterPro" id="IPR004703">
    <property type="entry name" value="PTS_sugar-sp_permease"/>
</dbReference>
<dbReference type="InterPro" id="IPR013014">
    <property type="entry name" value="PTS_EIIC_2"/>
</dbReference>
<feature type="transmembrane region" description="Helical" evidence="9">
    <location>
        <begin position="137"/>
        <end position="160"/>
    </location>
</feature>
<keyword evidence="8 9" id="KW-0472">Membrane</keyword>
<evidence type="ECO:0000313" key="12">
    <source>
        <dbReference type="Proteomes" id="UP000601171"/>
    </source>
</evidence>
<comment type="subcellular location">
    <subcellularLocation>
        <location evidence="1">Cell membrane</location>
        <topology evidence="1">Multi-pass membrane protein</topology>
    </subcellularLocation>
</comment>
<accession>A0A926IFV9</accession>
<keyword evidence="2" id="KW-0813">Transport</keyword>
<gene>
    <name evidence="11" type="ORF">H8707_11950</name>
</gene>
<proteinExistence type="predicted"/>
<evidence type="ECO:0000256" key="1">
    <source>
        <dbReference type="ARBA" id="ARBA00004651"/>
    </source>
</evidence>